<evidence type="ECO:0000313" key="1">
    <source>
        <dbReference type="EMBL" id="KAI4586368.1"/>
    </source>
</evidence>
<proteinExistence type="predicted"/>
<name>A0ACB9V973_9CETA</name>
<evidence type="ECO:0000313" key="2">
    <source>
        <dbReference type="Proteomes" id="UP001057279"/>
    </source>
</evidence>
<organism evidence="1 2">
    <name type="scientific">Ovis ammon polii x Ovis aries</name>
    <dbReference type="NCBI Taxonomy" id="2918886"/>
    <lineage>
        <taxon>Eukaryota</taxon>
        <taxon>Metazoa</taxon>
        <taxon>Chordata</taxon>
        <taxon>Craniata</taxon>
        <taxon>Vertebrata</taxon>
        <taxon>Euteleostomi</taxon>
        <taxon>Mammalia</taxon>
        <taxon>Eutheria</taxon>
        <taxon>Laurasiatheria</taxon>
        <taxon>Artiodactyla</taxon>
        <taxon>Ruminantia</taxon>
        <taxon>Pecora</taxon>
        <taxon>Bovidae</taxon>
        <taxon>Caprinae</taxon>
        <taxon>Ovis</taxon>
    </lineage>
</organism>
<comment type="caution">
    <text evidence="1">The sequence shown here is derived from an EMBL/GenBank/DDBJ whole genome shotgun (WGS) entry which is preliminary data.</text>
</comment>
<protein>
    <submittedName>
        <fullName evidence="1">Uncharacterized protein</fullName>
    </submittedName>
</protein>
<accession>A0ACB9V973</accession>
<dbReference type="Proteomes" id="UP001057279">
    <property type="component" value="Linkage Group LG03"/>
</dbReference>
<dbReference type="EMBL" id="CM043028">
    <property type="protein sequence ID" value="KAI4586368.1"/>
    <property type="molecule type" value="Genomic_DNA"/>
</dbReference>
<keyword evidence="2" id="KW-1185">Reference proteome</keyword>
<sequence>MTPELQVAVIRFAGIYICRRCFLNQQFLTDDITEGFVSVIPTGNVWYEDDKPKSQDISLRLLVRLHRLLAGGADSTFNQVLLKRLLVSPTYRPPPFLFWMTRKMKHPGQESKIAVVVEIIADDVCVQVVPKPQGTSSEDYDNRNEEHNSLRSLSFDVNRTPGYLVVTNVGLATDVMYID</sequence>
<gene>
    <name evidence="1" type="ORF">MJG53_004155</name>
</gene>
<reference evidence="1" key="1">
    <citation type="submission" date="2022-03" db="EMBL/GenBank/DDBJ databases">
        <title>Genomic analyses of argali, domestic sheep and their hybrids provide insights into chromosomal evolution, heterosis and genetic basis of agronomic traits.</title>
        <authorList>
            <person name="Li M."/>
        </authorList>
    </citation>
    <scope>NUCLEOTIDE SEQUENCE</scope>
    <source>
        <strain evidence="1">F1 hybrid</strain>
    </source>
</reference>